<dbReference type="Pfam" id="PF21038">
    <property type="entry name" value="CEP104_N"/>
    <property type="match status" value="1"/>
</dbReference>
<evidence type="ECO:0000256" key="1">
    <source>
        <dbReference type="SAM" id="Coils"/>
    </source>
</evidence>
<evidence type="ECO:0000313" key="3">
    <source>
        <dbReference type="EMBL" id="PIC44523.1"/>
    </source>
</evidence>
<keyword evidence="1" id="KW-0175">Coiled coil</keyword>
<sequence>MIESLSSFPVLNFEFPNSPSVYLIVLKMTESRKGVALRELYWKTLVLGSHYPAEFDGGRFRTPPGDSFPMDIVIGLDKIANVYKVVIDADEYLTPSKVTIRVGQGKLNEEVNYKNARTSKFQKPVVLEFHRRERSVSRLESKNAFTDAVGQYIWITIEKPIPLSQNPHNQIEIKKLTVLGYPLPEELLRRTPIPESPKLEQNDEDDVTSLKMEKLELEPKGVPKKEKKIERHSYEGDGMSMKEETNLSGDPLTSIRTIRRVLEQKMEKANFDGKTIQATVCLRAIQRIDEYEARIEDLATRRSRALEAGDLEMAERHRLAMIDCRDTVFRAVHVDLLLDRDELRAIGVQSEWAD</sequence>
<dbReference type="EMBL" id="PDUG01000002">
    <property type="protein sequence ID" value="PIC44523.1"/>
    <property type="molecule type" value="Genomic_DNA"/>
</dbReference>
<dbReference type="GO" id="GO:0005929">
    <property type="term" value="C:cilium"/>
    <property type="evidence" value="ECO:0007669"/>
    <property type="project" value="TreeGrafter"/>
</dbReference>
<dbReference type="InterPro" id="IPR048739">
    <property type="entry name" value="CEP104_N"/>
</dbReference>
<keyword evidence="4" id="KW-1185">Reference proteome</keyword>
<dbReference type="AlphaFoldDB" id="A0A2G5UYC9"/>
<dbReference type="PANTHER" id="PTHR13371:SF0">
    <property type="entry name" value="CENTROSOMAL PROTEIN OF 104 KDA"/>
    <property type="match status" value="1"/>
</dbReference>
<feature type="coiled-coil region" evidence="1">
    <location>
        <begin position="281"/>
        <end position="308"/>
    </location>
</feature>
<dbReference type="Proteomes" id="UP000230233">
    <property type="component" value="Chromosome II"/>
</dbReference>
<protein>
    <recommendedName>
        <fullName evidence="2">Centrosomal protein CEP104 N-terminal domain-containing protein</fullName>
    </recommendedName>
</protein>
<evidence type="ECO:0000313" key="4">
    <source>
        <dbReference type="Proteomes" id="UP000230233"/>
    </source>
</evidence>
<dbReference type="OrthoDB" id="66599at2759"/>
<name>A0A2G5UYC9_9PELO</name>
<dbReference type="PANTHER" id="PTHR13371">
    <property type="entry name" value="GLYCINE-, GLUTAMATE-, THIENYLCYCLOHEXYLPIPERIDINE-BINDING PROTEIN"/>
    <property type="match status" value="1"/>
</dbReference>
<feature type="domain" description="Centrosomal protein CEP104 N-terminal" evidence="2">
    <location>
        <begin position="61"/>
        <end position="180"/>
    </location>
</feature>
<organism evidence="3 4">
    <name type="scientific">Caenorhabditis nigoni</name>
    <dbReference type="NCBI Taxonomy" id="1611254"/>
    <lineage>
        <taxon>Eukaryota</taxon>
        <taxon>Metazoa</taxon>
        <taxon>Ecdysozoa</taxon>
        <taxon>Nematoda</taxon>
        <taxon>Chromadorea</taxon>
        <taxon>Rhabditida</taxon>
        <taxon>Rhabditina</taxon>
        <taxon>Rhabditomorpha</taxon>
        <taxon>Rhabditoidea</taxon>
        <taxon>Rhabditidae</taxon>
        <taxon>Peloderinae</taxon>
        <taxon>Caenorhabditis</taxon>
    </lineage>
</organism>
<reference evidence="4" key="1">
    <citation type="submission" date="2017-10" db="EMBL/GenBank/DDBJ databases">
        <title>Rapid genome shrinkage in a self-fertile nematode reveals novel sperm competition proteins.</title>
        <authorList>
            <person name="Yin D."/>
            <person name="Schwarz E.M."/>
            <person name="Thomas C.G."/>
            <person name="Felde R.L."/>
            <person name="Korf I.F."/>
            <person name="Cutter A.D."/>
            <person name="Schartner C.M."/>
            <person name="Ralston E.J."/>
            <person name="Meyer B.J."/>
            <person name="Haag E.S."/>
        </authorList>
    </citation>
    <scope>NUCLEOTIDE SEQUENCE [LARGE SCALE GENOMIC DNA]</scope>
    <source>
        <strain evidence="4">JU1422</strain>
    </source>
</reference>
<comment type="caution">
    <text evidence="3">The sequence shown here is derived from an EMBL/GenBank/DDBJ whole genome shotgun (WGS) entry which is preliminary data.</text>
</comment>
<dbReference type="InterPro" id="IPR052607">
    <property type="entry name" value="CEP104-like"/>
</dbReference>
<gene>
    <name evidence="3" type="primary">Cnig_chr_II.g4864</name>
    <name evidence="3" type="ORF">B9Z55_004864</name>
</gene>
<accession>A0A2G5UYC9</accession>
<proteinExistence type="predicted"/>
<evidence type="ECO:0000259" key="2">
    <source>
        <dbReference type="Pfam" id="PF21038"/>
    </source>
</evidence>